<accession>A0A8H3VR26</accession>
<dbReference type="PANTHER" id="PTHR22935:SF97">
    <property type="entry name" value="BETA-LACTAMASE-RELATED DOMAIN-CONTAINING PROTEIN"/>
    <property type="match status" value="1"/>
</dbReference>
<evidence type="ECO:0000259" key="3">
    <source>
        <dbReference type="Pfam" id="PF26335"/>
    </source>
</evidence>
<dbReference type="SUPFAM" id="SSF56601">
    <property type="entry name" value="beta-lactamase/transpeptidase-like"/>
    <property type="match status" value="1"/>
</dbReference>
<dbReference type="Proteomes" id="UP000490939">
    <property type="component" value="Unassembled WGS sequence"/>
</dbReference>
<protein>
    <recommendedName>
        <fullName evidence="6">Beta-lactamase-related domain-containing protein</fullName>
    </recommendedName>
</protein>
<keyword evidence="1" id="KW-0732">Signal</keyword>
<keyword evidence="5" id="KW-1185">Reference proteome</keyword>
<feature type="domain" description="Beta-lactamase-related" evidence="2">
    <location>
        <begin position="93"/>
        <end position="424"/>
    </location>
</feature>
<feature type="domain" description="Beta-lactamase-like ARB-00930-like C-terminal" evidence="3">
    <location>
        <begin position="451"/>
        <end position="591"/>
    </location>
</feature>
<dbReference type="Pfam" id="PF26335">
    <property type="entry name" value="ARB_00930_C"/>
    <property type="match status" value="1"/>
</dbReference>
<dbReference type="PANTHER" id="PTHR22935">
    <property type="entry name" value="PENICILLIN-BINDING PROTEIN"/>
    <property type="match status" value="1"/>
</dbReference>
<dbReference type="InterPro" id="IPR051478">
    <property type="entry name" value="Beta-lactamase-like_AB/R"/>
</dbReference>
<feature type="chain" id="PRO_5034586647" description="Beta-lactamase-related domain-containing protein" evidence="1">
    <location>
        <begin position="21"/>
        <end position="592"/>
    </location>
</feature>
<feature type="signal peptide" evidence="1">
    <location>
        <begin position="1"/>
        <end position="20"/>
    </location>
</feature>
<reference evidence="4 5" key="1">
    <citation type="submission" date="2019-07" db="EMBL/GenBank/DDBJ databases">
        <title>Venturia inaequalis Genome Resource.</title>
        <authorList>
            <person name="Lichtner F.J."/>
        </authorList>
    </citation>
    <scope>NUCLEOTIDE SEQUENCE [LARGE SCALE GENOMIC DNA]</scope>
    <source>
        <strain evidence="4 5">DMI_063113</strain>
    </source>
</reference>
<organism evidence="4 5">
    <name type="scientific">Venturia inaequalis</name>
    <name type="common">Apple scab fungus</name>
    <dbReference type="NCBI Taxonomy" id="5025"/>
    <lineage>
        <taxon>Eukaryota</taxon>
        <taxon>Fungi</taxon>
        <taxon>Dikarya</taxon>
        <taxon>Ascomycota</taxon>
        <taxon>Pezizomycotina</taxon>
        <taxon>Dothideomycetes</taxon>
        <taxon>Pleosporomycetidae</taxon>
        <taxon>Venturiales</taxon>
        <taxon>Venturiaceae</taxon>
        <taxon>Venturia</taxon>
    </lineage>
</organism>
<name>A0A8H3VR26_VENIN</name>
<dbReference type="Pfam" id="PF00144">
    <property type="entry name" value="Beta-lactamase"/>
    <property type="match status" value="1"/>
</dbReference>
<gene>
    <name evidence="4" type="ORF">EG327_008855</name>
</gene>
<dbReference type="InterPro" id="IPR001466">
    <property type="entry name" value="Beta-lactam-related"/>
</dbReference>
<comment type="caution">
    <text evidence="4">The sequence shown here is derived from an EMBL/GenBank/DDBJ whole genome shotgun (WGS) entry which is preliminary data.</text>
</comment>
<evidence type="ECO:0000256" key="1">
    <source>
        <dbReference type="SAM" id="SignalP"/>
    </source>
</evidence>
<evidence type="ECO:0000313" key="5">
    <source>
        <dbReference type="Proteomes" id="UP000490939"/>
    </source>
</evidence>
<evidence type="ECO:0000259" key="2">
    <source>
        <dbReference type="Pfam" id="PF00144"/>
    </source>
</evidence>
<sequence length="592" mass="63481">MRLSSLNFIAILLISAAVNANFLGPRFSPPTHFTGDSLVAASWKNLGSNLDAYLQGNRQGVESSLLEGLENLTFSLGMFSVHDPAAETLQYHYTSKEVANGKGAKEVDGNSIYRVASVSKLFSVYAGMLVFSDEQWNQPITDFVPRLSKSTLDKITTDSIHYIQWEDVTLRALASQIAGIPRDAQPVLSDIALDPVTYLGVPDPTSLGLPPLDLVNDPSTIAPCLIVSDPVNDCTADLYFEGTEQRLPVFQSWTTPAYTNNGFILLGIALANITGKPIAQVYPDTIFDPLGMKDSRSNPPESEWSQYVIPAGGEAGWSAPGGISISSGGLLSSLNDMAKFGTAILNHTLLPEHKTRQWLKPISHSAQFEFSVGTPWEIYRYKHADTGAITDIYTKLGDSGNYTGFLCLVPDYDAGFTVLSAGSNVTQKSVLASTIADLITASILPALEAQAAMETENNFAGIYTSTISGLNSSITISYNDTPAAPGLYITSWISNGTNLLPLLPFLTGSPLKLQPSLSQPGQSAFLARPVVVPGAYLGPFGHMREVDGDWLFGEGLTYGAVGLGQVVFDVDGGGWARGVELLAFRSFLERVG</sequence>
<evidence type="ECO:0000313" key="4">
    <source>
        <dbReference type="EMBL" id="KAE9992466.1"/>
    </source>
</evidence>
<dbReference type="InterPro" id="IPR058664">
    <property type="entry name" value="ARB_00930-like_C"/>
</dbReference>
<dbReference type="Gene3D" id="3.40.710.10">
    <property type="entry name" value="DD-peptidase/beta-lactamase superfamily"/>
    <property type="match status" value="1"/>
</dbReference>
<dbReference type="EMBL" id="WNWR01000057">
    <property type="protein sequence ID" value="KAE9992466.1"/>
    <property type="molecule type" value="Genomic_DNA"/>
</dbReference>
<dbReference type="InterPro" id="IPR012338">
    <property type="entry name" value="Beta-lactam/transpept-like"/>
</dbReference>
<evidence type="ECO:0008006" key="6">
    <source>
        <dbReference type="Google" id="ProtNLM"/>
    </source>
</evidence>
<proteinExistence type="predicted"/>
<dbReference type="AlphaFoldDB" id="A0A8H3VR26"/>